<dbReference type="InterPro" id="IPR002364">
    <property type="entry name" value="Quin_OxRdtase/zeta-crystal_CS"/>
</dbReference>
<dbReference type="Pfam" id="PF13602">
    <property type="entry name" value="ADH_zinc_N_2"/>
    <property type="match status" value="1"/>
</dbReference>
<comment type="caution">
    <text evidence="2">The sequence shown here is derived from an EMBL/GenBank/DDBJ whole genome shotgun (WGS) entry which is preliminary data.</text>
</comment>
<dbReference type="Pfam" id="PF08240">
    <property type="entry name" value="ADH_N"/>
    <property type="match status" value="1"/>
</dbReference>
<name>A0AAN8I9N6_9EURO</name>
<dbReference type="InterPro" id="IPR036291">
    <property type="entry name" value="NAD(P)-bd_dom_sf"/>
</dbReference>
<proteinExistence type="predicted"/>
<dbReference type="InterPro" id="IPR052585">
    <property type="entry name" value="Lipid_raft_assoc_Zn_ADH"/>
</dbReference>
<dbReference type="AlphaFoldDB" id="A0AAN8I9N6"/>
<dbReference type="Proteomes" id="UP001316803">
    <property type="component" value="Unassembled WGS sequence"/>
</dbReference>
<dbReference type="InterPro" id="IPR013154">
    <property type="entry name" value="ADH-like_N"/>
</dbReference>
<keyword evidence="3" id="KW-1185">Reference proteome</keyword>
<dbReference type="Gene3D" id="3.90.180.10">
    <property type="entry name" value="Medium-chain alcohol dehydrogenases, catalytic domain"/>
    <property type="match status" value="1"/>
</dbReference>
<dbReference type="EMBL" id="JAKLMC020000006">
    <property type="protein sequence ID" value="KAK5955821.1"/>
    <property type="molecule type" value="Genomic_DNA"/>
</dbReference>
<dbReference type="GO" id="GO:0008270">
    <property type="term" value="F:zinc ion binding"/>
    <property type="evidence" value="ECO:0007669"/>
    <property type="project" value="InterPro"/>
</dbReference>
<dbReference type="InterPro" id="IPR020843">
    <property type="entry name" value="ER"/>
</dbReference>
<evidence type="ECO:0000313" key="3">
    <source>
        <dbReference type="Proteomes" id="UP001316803"/>
    </source>
</evidence>
<sequence length="323" mass="33715">MKAIIASGDKKVDFTTERPKPTLKHGEVLVKIAATPVLPSDLLNISGGFPRTTFPIIPGRDYAGVVIEPESSPWHGKSVYGTSGPDLSITRDGTHAEFVAVPEDALAGVPRGMSLEAASMVGTTWTTAWMVLSRARAEKGEVVLVLGAGGGVGGAVVQLGRSRLWGCSVLTAGRGGKYDVDVAADPELLGAREKMDGRGVDVVVDTTGNLGLASAGLGVLGKGGRLCVITTGASRGSMDVSVSVDFKELYRLEKSIVGCNSFEHSMREMAGWLAELAEGFESGELRAPDVDGPKVRKIGLAGVKDVYAEMGSGSRQTFLIVVD</sequence>
<evidence type="ECO:0000259" key="1">
    <source>
        <dbReference type="SMART" id="SM00829"/>
    </source>
</evidence>
<feature type="domain" description="Enoyl reductase (ER)" evidence="1">
    <location>
        <begin position="8"/>
        <end position="322"/>
    </location>
</feature>
<organism evidence="2 3">
    <name type="scientific">Knufia fluminis</name>
    <dbReference type="NCBI Taxonomy" id="191047"/>
    <lineage>
        <taxon>Eukaryota</taxon>
        <taxon>Fungi</taxon>
        <taxon>Dikarya</taxon>
        <taxon>Ascomycota</taxon>
        <taxon>Pezizomycotina</taxon>
        <taxon>Eurotiomycetes</taxon>
        <taxon>Chaetothyriomycetidae</taxon>
        <taxon>Chaetothyriales</taxon>
        <taxon>Trichomeriaceae</taxon>
        <taxon>Knufia</taxon>
    </lineage>
</organism>
<reference evidence="2 3" key="1">
    <citation type="submission" date="2022-12" db="EMBL/GenBank/DDBJ databases">
        <title>Genomic features and morphological characterization of a novel Knufia sp. strain isolated from spacecraft assembly facility.</title>
        <authorList>
            <person name="Teixeira M."/>
            <person name="Chander A.M."/>
            <person name="Stajich J.E."/>
            <person name="Venkateswaran K."/>
        </authorList>
    </citation>
    <scope>NUCLEOTIDE SEQUENCE [LARGE SCALE GENOMIC DNA]</scope>
    <source>
        <strain evidence="2 3">FJI-L2-BK-P2</strain>
    </source>
</reference>
<dbReference type="PANTHER" id="PTHR43482">
    <property type="entry name" value="PROTEIN AST1-RELATED"/>
    <property type="match status" value="1"/>
</dbReference>
<accession>A0AAN8I9N6</accession>
<dbReference type="SUPFAM" id="SSF51735">
    <property type="entry name" value="NAD(P)-binding Rossmann-fold domains"/>
    <property type="match status" value="1"/>
</dbReference>
<dbReference type="GO" id="GO:0016491">
    <property type="term" value="F:oxidoreductase activity"/>
    <property type="evidence" value="ECO:0007669"/>
    <property type="project" value="InterPro"/>
</dbReference>
<dbReference type="SMART" id="SM00829">
    <property type="entry name" value="PKS_ER"/>
    <property type="match status" value="1"/>
</dbReference>
<dbReference type="PANTHER" id="PTHR43482:SF1">
    <property type="entry name" value="PROTEIN AST1-RELATED"/>
    <property type="match status" value="1"/>
</dbReference>
<dbReference type="Gene3D" id="3.40.50.720">
    <property type="entry name" value="NAD(P)-binding Rossmann-like Domain"/>
    <property type="match status" value="1"/>
</dbReference>
<protein>
    <recommendedName>
        <fullName evidence="1">Enoyl reductase (ER) domain-containing protein</fullName>
    </recommendedName>
</protein>
<gene>
    <name evidence="2" type="ORF">OHC33_003462</name>
</gene>
<evidence type="ECO:0000313" key="2">
    <source>
        <dbReference type="EMBL" id="KAK5955821.1"/>
    </source>
</evidence>
<dbReference type="InterPro" id="IPR011032">
    <property type="entry name" value="GroES-like_sf"/>
</dbReference>
<dbReference type="SUPFAM" id="SSF50129">
    <property type="entry name" value="GroES-like"/>
    <property type="match status" value="1"/>
</dbReference>
<dbReference type="PROSITE" id="PS01162">
    <property type="entry name" value="QOR_ZETA_CRYSTAL"/>
    <property type="match status" value="1"/>
</dbReference>